<dbReference type="Proteomes" id="UP000807342">
    <property type="component" value="Unassembled WGS sequence"/>
</dbReference>
<keyword evidence="2" id="KW-1185">Reference proteome</keyword>
<evidence type="ECO:0000313" key="2">
    <source>
        <dbReference type="Proteomes" id="UP000807342"/>
    </source>
</evidence>
<reference evidence="1" key="1">
    <citation type="submission" date="2020-11" db="EMBL/GenBank/DDBJ databases">
        <authorList>
            <consortium name="DOE Joint Genome Institute"/>
            <person name="Ahrendt S."/>
            <person name="Riley R."/>
            <person name="Andreopoulos W."/>
            <person name="Labutti K."/>
            <person name="Pangilinan J."/>
            <person name="Ruiz-Duenas F.J."/>
            <person name="Barrasa J.M."/>
            <person name="Sanchez-Garcia M."/>
            <person name="Camarero S."/>
            <person name="Miyauchi S."/>
            <person name="Serrano A."/>
            <person name="Linde D."/>
            <person name="Babiker R."/>
            <person name="Drula E."/>
            <person name="Ayuso-Fernandez I."/>
            <person name="Pacheco R."/>
            <person name="Padilla G."/>
            <person name="Ferreira P."/>
            <person name="Barriuso J."/>
            <person name="Kellner H."/>
            <person name="Castanera R."/>
            <person name="Alfaro M."/>
            <person name="Ramirez L."/>
            <person name="Pisabarro A.G."/>
            <person name="Kuo A."/>
            <person name="Tritt A."/>
            <person name="Lipzen A."/>
            <person name="He G."/>
            <person name="Yan M."/>
            <person name="Ng V."/>
            <person name="Cullen D."/>
            <person name="Martin F."/>
            <person name="Rosso M.-N."/>
            <person name="Henrissat B."/>
            <person name="Hibbett D."/>
            <person name="Martinez A.T."/>
            <person name="Grigoriev I.V."/>
        </authorList>
    </citation>
    <scope>NUCLEOTIDE SEQUENCE</scope>
    <source>
        <strain evidence="1">MF-IS2</strain>
    </source>
</reference>
<protein>
    <submittedName>
        <fullName evidence="1">Uncharacterized protein</fullName>
    </submittedName>
</protein>
<dbReference type="EMBL" id="MU151056">
    <property type="protein sequence ID" value="KAF9454149.1"/>
    <property type="molecule type" value="Genomic_DNA"/>
</dbReference>
<sequence length="380" mass="42631">MVYPTPAKRLFLALGLERPGPIREYPFNWIRTRNGKVYNFYDYYLDHRVNSPTNYNEAIVSRIDCMKFTYPNSVVPHEFLLVTAYPTLDHWYRGEPVKLVVGRCSVWPVLQDTQEHTFSSITVIGRGHARDLISPWDPALSQHVKRTAHVTFDVIPNKTPYESQDVVPPGALPLFVLVLITKRAYDSSAAATFAECPFLIWRQDKPLQSRTNLLTTDPLIHFSNVWRECHGIAAGTILTKDIIRREFIAPLREDIKRLRREKDEMYRNWYAFKKYAVASLGTQDSSHRAANGSARLDPVGGVAQININAPDGGVGSSGLEGSVNSSAPIGAAGSGMPEAPVGRTWLGVDGTIQKAKRSVKKVIQKFRSRVRKGLIRGSDK</sequence>
<proteinExistence type="predicted"/>
<name>A0A9P6CAH4_9AGAR</name>
<comment type="caution">
    <text evidence="1">The sequence shown here is derived from an EMBL/GenBank/DDBJ whole genome shotgun (WGS) entry which is preliminary data.</text>
</comment>
<evidence type="ECO:0000313" key="1">
    <source>
        <dbReference type="EMBL" id="KAF9454149.1"/>
    </source>
</evidence>
<organism evidence="1 2">
    <name type="scientific">Macrolepiota fuliginosa MF-IS2</name>
    <dbReference type="NCBI Taxonomy" id="1400762"/>
    <lineage>
        <taxon>Eukaryota</taxon>
        <taxon>Fungi</taxon>
        <taxon>Dikarya</taxon>
        <taxon>Basidiomycota</taxon>
        <taxon>Agaricomycotina</taxon>
        <taxon>Agaricomycetes</taxon>
        <taxon>Agaricomycetidae</taxon>
        <taxon>Agaricales</taxon>
        <taxon>Agaricineae</taxon>
        <taxon>Agaricaceae</taxon>
        <taxon>Macrolepiota</taxon>
    </lineage>
</organism>
<accession>A0A9P6CAH4</accession>
<dbReference type="AlphaFoldDB" id="A0A9P6CAH4"/>
<gene>
    <name evidence="1" type="ORF">P691DRAFT_770857</name>
</gene>